<protein>
    <submittedName>
        <fullName evidence="9">SPASM domain-containing protein</fullName>
    </submittedName>
</protein>
<dbReference type="SFLD" id="SFLDG01072">
    <property type="entry name" value="dehydrogenase_like"/>
    <property type="match status" value="1"/>
</dbReference>
<dbReference type="AlphaFoldDB" id="A0A8J6J7Q9"/>
<feature type="domain" description="Radical SAM core" evidence="8">
    <location>
        <begin position="1"/>
        <end position="240"/>
    </location>
</feature>
<evidence type="ECO:0000313" key="10">
    <source>
        <dbReference type="Proteomes" id="UP000628736"/>
    </source>
</evidence>
<dbReference type="Pfam" id="PF04055">
    <property type="entry name" value="Radical_SAM"/>
    <property type="match status" value="1"/>
</dbReference>
<dbReference type="Gene3D" id="3.20.20.70">
    <property type="entry name" value="Aldolase class I"/>
    <property type="match status" value="1"/>
</dbReference>
<keyword evidence="3" id="KW-0949">S-adenosyl-L-methionine</keyword>
<dbReference type="InterPro" id="IPR034485">
    <property type="entry name" value="Anaerobic_Cys-type_sulfatase-m"/>
</dbReference>
<sequence length="372" mass="41429">MGNLTFLVKPASSLCGMRCRYCFYEDISALRSVKSMGVMSLETAHRLLESGIQAAGPHGSLQITFQGGEPTLAGLDFFQSFIALERELCPSTIQISHSIQTNGMALDGDWVRFFQENRFLVGLSLDGSREIHDRFRVDAQGRGSWDRATRSLALLDKAGVETNLLCVITGPLARSAQKVYHSLNKLGSHALQFIPCLDPLEGERGCMPWSLTPQRYSQFLRDLFDCWYLDLQRGHYVSIRLFDDYLRILAGMPPSTCASSGACGSYLVVEGDGGLYPCDFFVLDQWYLGNIHQMSVEEAVQSPRALAFLDEGRRRPRDCLGCPHLSLCRGGCPRDWTGLGLDRANYYCPAFHAFLDYALPRLRQAAGAILSK</sequence>
<evidence type="ECO:0000259" key="8">
    <source>
        <dbReference type="PROSITE" id="PS51918"/>
    </source>
</evidence>
<dbReference type="RefSeq" id="WP_147571192.1">
    <property type="nucleotide sequence ID" value="NZ_JACOPO010000003.1"/>
</dbReference>
<dbReference type="InterPro" id="IPR058240">
    <property type="entry name" value="rSAM_sf"/>
</dbReference>
<comment type="caution">
    <text evidence="9">The sequence shown here is derived from an EMBL/GenBank/DDBJ whole genome shotgun (WGS) entry which is preliminary data.</text>
</comment>
<evidence type="ECO:0000256" key="6">
    <source>
        <dbReference type="ARBA" id="ARBA00023014"/>
    </source>
</evidence>
<comment type="similarity">
    <text evidence="7">Belongs to the radical SAM superfamily. Anaerobic sulfatase-maturating enzyme family.</text>
</comment>
<keyword evidence="2" id="KW-0004">4Fe-4S</keyword>
<organism evidence="9 10">
    <name type="scientific">Flintibacter hominis</name>
    <dbReference type="NCBI Taxonomy" id="2763048"/>
    <lineage>
        <taxon>Bacteria</taxon>
        <taxon>Bacillati</taxon>
        <taxon>Bacillota</taxon>
        <taxon>Clostridia</taxon>
        <taxon>Eubacteriales</taxon>
        <taxon>Flintibacter</taxon>
    </lineage>
</organism>
<dbReference type="SFLD" id="SFLDG01067">
    <property type="entry name" value="SPASM/twitch_domain_containing"/>
    <property type="match status" value="1"/>
</dbReference>
<evidence type="ECO:0000256" key="1">
    <source>
        <dbReference type="ARBA" id="ARBA00001966"/>
    </source>
</evidence>
<evidence type="ECO:0000256" key="4">
    <source>
        <dbReference type="ARBA" id="ARBA00022723"/>
    </source>
</evidence>
<dbReference type="InterPro" id="IPR023867">
    <property type="entry name" value="Sulphatase_maturase_rSAM"/>
</dbReference>
<name>A0A8J6J7Q9_9FIRM</name>
<dbReference type="SFLD" id="SFLDG01386">
    <property type="entry name" value="main_SPASM_domain-containing"/>
    <property type="match status" value="1"/>
</dbReference>
<gene>
    <name evidence="9" type="ORF">H8S11_05500</name>
</gene>
<dbReference type="SUPFAM" id="SSF102114">
    <property type="entry name" value="Radical SAM enzymes"/>
    <property type="match status" value="1"/>
</dbReference>
<evidence type="ECO:0000256" key="3">
    <source>
        <dbReference type="ARBA" id="ARBA00022691"/>
    </source>
</evidence>
<keyword evidence="10" id="KW-1185">Reference proteome</keyword>
<dbReference type="Proteomes" id="UP000628736">
    <property type="component" value="Unassembled WGS sequence"/>
</dbReference>
<evidence type="ECO:0000256" key="2">
    <source>
        <dbReference type="ARBA" id="ARBA00022485"/>
    </source>
</evidence>
<keyword evidence="6" id="KW-0411">Iron-sulfur</keyword>
<keyword evidence="5" id="KW-0408">Iron</keyword>
<dbReference type="PANTHER" id="PTHR43273">
    <property type="entry name" value="ANAEROBIC SULFATASE-MATURATING ENZYME HOMOLOG ASLB-RELATED"/>
    <property type="match status" value="1"/>
</dbReference>
<dbReference type="CDD" id="cd21120">
    <property type="entry name" value="SPASM_anSME"/>
    <property type="match status" value="1"/>
</dbReference>
<evidence type="ECO:0000313" key="9">
    <source>
        <dbReference type="EMBL" id="MBC5722261.1"/>
    </source>
</evidence>
<dbReference type="GO" id="GO:0051539">
    <property type="term" value="F:4 iron, 4 sulfur cluster binding"/>
    <property type="evidence" value="ECO:0007669"/>
    <property type="project" value="UniProtKB-KW"/>
</dbReference>
<evidence type="ECO:0000256" key="7">
    <source>
        <dbReference type="ARBA" id="ARBA00023601"/>
    </source>
</evidence>
<dbReference type="InterPro" id="IPR047207">
    <property type="entry name" value="SPASM_anSME"/>
</dbReference>
<dbReference type="InterPro" id="IPR023885">
    <property type="entry name" value="4Fe4S-binding_SPASM_dom"/>
</dbReference>
<dbReference type="PANTHER" id="PTHR43273:SF3">
    <property type="entry name" value="ANAEROBIC SULFATASE-MATURATING ENZYME HOMOLOG ASLB-RELATED"/>
    <property type="match status" value="1"/>
</dbReference>
<dbReference type="NCBIfam" id="TIGR04085">
    <property type="entry name" value="rSAM_more_4Fe4S"/>
    <property type="match status" value="1"/>
</dbReference>
<dbReference type="PROSITE" id="PS51918">
    <property type="entry name" value="RADICAL_SAM"/>
    <property type="match status" value="1"/>
</dbReference>
<proteinExistence type="inferred from homology"/>
<dbReference type="InterPro" id="IPR007197">
    <property type="entry name" value="rSAM"/>
</dbReference>
<dbReference type="SFLD" id="SFLDS00029">
    <property type="entry name" value="Radical_SAM"/>
    <property type="match status" value="1"/>
</dbReference>
<dbReference type="EMBL" id="JACOPO010000003">
    <property type="protein sequence ID" value="MBC5722261.1"/>
    <property type="molecule type" value="Genomic_DNA"/>
</dbReference>
<keyword evidence="4" id="KW-0479">Metal-binding</keyword>
<dbReference type="CDD" id="cd01335">
    <property type="entry name" value="Radical_SAM"/>
    <property type="match status" value="1"/>
</dbReference>
<comment type="cofactor">
    <cofactor evidence="1">
        <name>[4Fe-4S] cluster</name>
        <dbReference type="ChEBI" id="CHEBI:49883"/>
    </cofactor>
</comment>
<reference evidence="9" key="1">
    <citation type="submission" date="2020-08" db="EMBL/GenBank/DDBJ databases">
        <title>Genome public.</title>
        <authorList>
            <person name="Liu C."/>
            <person name="Sun Q."/>
        </authorList>
    </citation>
    <scope>NUCLEOTIDE SEQUENCE</scope>
    <source>
        <strain evidence="9">NSJ-23</strain>
    </source>
</reference>
<evidence type="ECO:0000256" key="5">
    <source>
        <dbReference type="ARBA" id="ARBA00023004"/>
    </source>
</evidence>
<dbReference type="GO" id="GO:0016491">
    <property type="term" value="F:oxidoreductase activity"/>
    <property type="evidence" value="ECO:0007669"/>
    <property type="project" value="InterPro"/>
</dbReference>
<dbReference type="GO" id="GO:0046872">
    <property type="term" value="F:metal ion binding"/>
    <property type="evidence" value="ECO:0007669"/>
    <property type="project" value="UniProtKB-KW"/>
</dbReference>
<accession>A0A8J6J7Q9</accession>
<dbReference type="SFLD" id="SFLDG01384">
    <property type="entry name" value="thioether_bond_formation_requi"/>
    <property type="match status" value="1"/>
</dbReference>
<dbReference type="Pfam" id="PF13186">
    <property type="entry name" value="SPASM"/>
    <property type="match status" value="1"/>
</dbReference>
<dbReference type="InterPro" id="IPR013785">
    <property type="entry name" value="Aldolase_TIM"/>
</dbReference>
<dbReference type="SFLD" id="SFLDF00289">
    <property type="entry name" value="anaerobic_Cys-type_sulfatase-m"/>
    <property type="match status" value="1"/>
</dbReference>